<feature type="region of interest" description="Disordered" evidence="1">
    <location>
        <begin position="1"/>
        <end position="24"/>
    </location>
</feature>
<dbReference type="Proteomes" id="UP000246740">
    <property type="component" value="Unassembled WGS sequence"/>
</dbReference>
<dbReference type="EMBL" id="KZ819207">
    <property type="protein sequence ID" value="PWY97468.1"/>
    <property type="molecule type" value="Genomic_DNA"/>
</dbReference>
<dbReference type="AlphaFoldDB" id="A0A317XIX0"/>
<dbReference type="InParanoid" id="A0A317XIX0"/>
<keyword evidence="3" id="KW-1185">Reference proteome</keyword>
<reference evidence="2 3" key="1">
    <citation type="journal article" date="2018" name="Mol. Biol. Evol.">
        <title>Broad Genomic Sampling Reveals a Smut Pathogenic Ancestry of the Fungal Clade Ustilaginomycotina.</title>
        <authorList>
            <person name="Kijpornyongpan T."/>
            <person name="Mondo S.J."/>
            <person name="Barry K."/>
            <person name="Sandor L."/>
            <person name="Lee J."/>
            <person name="Lipzen A."/>
            <person name="Pangilinan J."/>
            <person name="LaButti K."/>
            <person name="Hainaut M."/>
            <person name="Henrissat B."/>
            <person name="Grigoriev I.V."/>
            <person name="Spatafora J.W."/>
            <person name="Aime M.C."/>
        </authorList>
    </citation>
    <scope>NUCLEOTIDE SEQUENCE [LARGE SCALE GENOMIC DNA]</scope>
    <source>
        <strain evidence="2 3">MCA 3645</strain>
    </source>
</reference>
<sequence>MQSSGLRNSGPSEGDRLDDTDARSDKPCGLKVNFLRIVRSDGLRELVGAQARLHRHTSVMHPGLPCQRSSPGGARGHDREATLLGNFRAKKSRSESRQRLHTENCASLGIDFDRPLHRCTAAPLHRCTAATVWWLAIRVVGKKKQDSVLAAFK</sequence>
<evidence type="ECO:0000313" key="3">
    <source>
        <dbReference type="Proteomes" id="UP000246740"/>
    </source>
</evidence>
<organism evidence="2 3">
    <name type="scientific">Testicularia cyperi</name>
    <dbReference type="NCBI Taxonomy" id="1882483"/>
    <lineage>
        <taxon>Eukaryota</taxon>
        <taxon>Fungi</taxon>
        <taxon>Dikarya</taxon>
        <taxon>Basidiomycota</taxon>
        <taxon>Ustilaginomycotina</taxon>
        <taxon>Ustilaginomycetes</taxon>
        <taxon>Ustilaginales</taxon>
        <taxon>Anthracoideaceae</taxon>
        <taxon>Testicularia</taxon>
    </lineage>
</organism>
<evidence type="ECO:0000313" key="2">
    <source>
        <dbReference type="EMBL" id="PWY97468.1"/>
    </source>
</evidence>
<accession>A0A317XIX0</accession>
<gene>
    <name evidence="2" type="ORF">BCV70DRAFT_64859</name>
</gene>
<evidence type="ECO:0000256" key="1">
    <source>
        <dbReference type="SAM" id="MobiDB-lite"/>
    </source>
</evidence>
<name>A0A317XIX0_9BASI</name>
<feature type="compositionally biased region" description="Basic and acidic residues" evidence="1">
    <location>
        <begin position="13"/>
        <end position="24"/>
    </location>
</feature>
<feature type="compositionally biased region" description="Polar residues" evidence="1">
    <location>
        <begin position="1"/>
        <end position="11"/>
    </location>
</feature>
<proteinExistence type="predicted"/>
<protein>
    <submittedName>
        <fullName evidence="2">Uncharacterized protein</fullName>
    </submittedName>
</protein>